<accession>A0ABX0PA57</accession>
<dbReference type="InterPro" id="IPR051604">
    <property type="entry name" value="Ergot_Alk_Oxidoreductase"/>
</dbReference>
<keyword evidence="3" id="KW-1185">Reference proteome</keyword>
<proteinExistence type="predicted"/>
<evidence type="ECO:0000259" key="1">
    <source>
        <dbReference type="Pfam" id="PF05368"/>
    </source>
</evidence>
<protein>
    <submittedName>
        <fullName evidence="2">NmrA family NAD(P)-binding protein</fullName>
    </submittedName>
</protein>
<dbReference type="Proteomes" id="UP000716322">
    <property type="component" value="Unassembled WGS sequence"/>
</dbReference>
<dbReference type="Pfam" id="PF05368">
    <property type="entry name" value="NmrA"/>
    <property type="match status" value="1"/>
</dbReference>
<dbReference type="PANTHER" id="PTHR43162">
    <property type="match status" value="1"/>
</dbReference>
<evidence type="ECO:0000313" key="3">
    <source>
        <dbReference type="Proteomes" id="UP000716322"/>
    </source>
</evidence>
<gene>
    <name evidence="2" type="ORF">HAV22_09070</name>
</gene>
<dbReference type="Gene3D" id="3.90.25.10">
    <property type="entry name" value="UDP-galactose 4-epimerase, domain 1"/>
    <property type="match status" value="1"/>
</dbReference>
<dbReference type="InterPro" id="IPR036291">
    <property type="entry name" value="NAD(P)-bd_dom_sf"/>
</dbReference>
<reference evidence="2 3" key="1">
    <citation type="submission" date="2020-03" db="EMBL/GenBank/DDBJ databases">
        <title>Genome sequence of strain Massilia sp. TW-1.</title>
        <authorList>
            <person name="Chaudhary D.K."/>
        </authorList>
    </citation>
    <scope>NUCLEOTIDE SEQUENCE [LARGE SCALE GENOMIC DNA]</scope>
    <source>
        <strain evidence="2 3">TW-1</strain>
    </source>
</reference>
<organism evidence="2 3">
    <name type="scientific">Telluria antibiotica</name>
    <dbReference type="NCBI Taxonomy" id="2717319"/>
    <lineage>
        <taxon>Bacteria</taxon>
        <taxon>Pseudomonadati</taxon>
        <taxon>Pseudomonadota</taxon>
        <taxon>Betaproteobacteria</taxon>
        <taxon>Burkholderiales</taxon>
        <taxon>Oxalobacteraceae</taxon>
        <taxon>Telluria group</taxon>
        <taxon>Telluria</taxon>
    </lineage>
</organism>
<dbReference type="Gene3D" id="3.40.50.720">
    <property type="entry name" value="NAD(P)-binding Rossmann-like Domain"/>
    <property type="match status" value="1"/>
</dbReference>
<evidence type="ECO:0000313" key="2">
    <source>
        <dbReference type="EMBL" id="NIA53801.1"/>
    </source>
</evidence>
<dbReference type="EMBL" id="JAAQOM010000004">
    <property type="protein sequence ID" value="NIA53801.1"/>
    <property type="molecule type" value="Genomic_DNA"/>
</dbReference>
<dbReference type="InterPro" id="IPR008030">
    <property type="entry name" value="NmrA-like"/>
</dbReference>
<feature type="domain" description="NmrA-like" evidence="1">
    <location>
        <begin position="4"/>
        <end position="193"/>
    </location>
</feature>
<comment type="caution">
    <text evidence="2">The sequence shown here is derived from an EMBL/GenBank/DDBJ whole genome shotgun (WGS) entry which is preliminary data.</text>
</comment>
<dbReference type="SUPFAM" id="SSF51735">
    <property type="entry name" value="NAD(P)-binding Rossmann-fold domains"/>
    <property type="match status" value="1"/>
</dbReference>
<dbReference type="PANTHER" id="PTHR43162:SF1">
    <property type="entry name" value="PRESTALK A DIFFERENTIATION PROTEIN A"/>
    <property type="match status" value="1"/>
</dbReference>
<name>A0ABX0PA57_9BURK</name>
<sequence>MAPADLTDLGAMTRALGGVRGACVVNPQQYGRDDLFELADRIALTTAHAALEARVPRLVALSSVGGDRAGGTGRIGMNRMVEQRLGEAGIPALFLRAAYFMENWAPLIAHAVRTGTLPTFLARRSVPSPMVATADVGATAAALLREEWTGTGAVTLAGPRDYAPNDVAAIVSATLGAPVDVAVLPEAQWPQALADAGFSNAALAGFVEMTRGLNGSHIDMASDPGAGARLGPTPLERVVADLARRLR</sequence>